<dbReference type="EMBL" id="JAPWGY010000001">
    <property type="protein sequence ID" value="MCZ4279277.1"/>
    <property type="molecule type" value="Genomic_DNA"/>
</dbReference>
<keyword evidence="3" id="KW-1185">Reference proteome</keyword>
<dbReference type="Proteomes" id="UP001069802">
    <property type="component" value="Unassembled WGS sequence"/>
</dbReference>
<organism evidence="2 3">
    <name type="scientific">Kiloniella laminariae</name>
    <dbReference type="NCBI Taxonomy" id="454162"/>
    <lineage>
        <taxon>Bacteria</taxon>
        <taxon>Pseudomonadati</taxon>
        <taxon>Pseudomonadota</taxon>
        <taxon>Alphaproteobacteria</taxon>
        <taxon>Rhodospirillales</taxon>
        <taxon>Kiloniellaceae</taxon>
        <taxon>Kiloniella</taxon>
    </lineage>
</organism>
<dbReference type="InterPro" id="IPR009506">
    <property type="entry name" value="YjiS-like"/>
</dbReference>
<reference evidence="2" key="1">
    <citation type="submission" date="2022-12" db="EMBL/GenBank/DDBJ databases">
        <title>Bacterial isolates from different developmental stages of Nematostella vectensis.</title>
        <authorList>
            <person name="Fraune S."/>
        </authorList>
    </citation>
    <scope>NUCLEOTIDE SEQUENCE</scope>
    <source>
        <strain evidence="2">G21630-S1</strain>
    </source>
</reference>
<feature type="domain" description="YjiS-like" evidence="1">
    <location>
        <begin position="47"/>
        <end position="81"/>
    </location>
</feature>
<protein>
    <submittedName>
        <fullName evidence="2">DUF1127 domain-containing protein</fullName>
    </submittedName>
</protein>
<comment type="caution">
    <text evidence="2">The sequence shown here is derived from an EMBL/GenBank/DDBJ whole genome shotgun (WGS) entry which is preliminary data.</text>
</comment>
<evidence type="ECO:0000313" key="2">
    <source>
        <dbReference type="EMBL" id="MCZ4279277.1"/>
    </source>
</evidence>
<evidence type="ECO:0000313" key="3">
    <source>
        <dbReference type="Proteomes" id="UP001069802"/>
    </source>
</evidence>
<name>A0ABT4LDV8_9PROT</name>
<accession>A0ABT4LDV8</accession>
<dbReference type="Pfam" id="PF06568">
    <property type="entry name" value="YjiS-like"/>
    <property type="match status" value="1"/>
</dbReference>
<sequence>MKNSTLGFSAATTARTEIANAPVLVTVAPHRYTKAYRIYAAVSGIVKSFKSYMERRATVRQLWDLNDRELNDIGLSRGNIEATVNSLYAEAVEKEAKSFKPGFAFLSSSDFVSTKDNKKAENLNKAARAA</sequence>
<dbReference type="RefSeq" id="WP_269421487.1">
    <property type="nucleotide sequence ID" value="NZ_JAPWGY010000001.1"/>
</dbReference>
<gene>
    <name evidence="2" type="ORF">O4H49_00720</name>
</gene>
<proteinExistence type="predicted"/>
<evidence type="ECO:0000259" key="1">
    <source>
        <dbReference type="Pfam" id="PF06568"/>
    </source>
</evidence>